<gene>
    <name evidence="2" type="primary">srtB</name>
    <name evidence="2" type="ORF">QUV98_07265</name>
</gene>
<keyword evidence="3" id="KW-1185">Reference proteome</keyword>
<dbReference type="InterPro" id="IPR009835">
    <property type="entry name" value="SrtB"/>
</dbReference>
<keyword evidence="1 2" id="KW-0378">Hydrolase</keyword>
<dbReference type="CDD" id="cd05826">
    <property type="entry name" value="Sortase_B"/>
    <property type="match status" value="1"/>
</dbReference>
<protein>
    <submittedName>
        <fullName evidence="2">Class B sortase</fullName>
        <ecNumber evidence="2">3.4.22.71</ecNumber>
    </submittedName>
</protein>
<proteinExistence type="predicted"/>
<name>A0ABT7UKP9_9FIRM</name>
<dbReference type="NCBIfam" id="TIGR03064">
    <property type="entry name" value="sortase_srtB"/>
    <property type="match status" value="1"/>
</dbReference>
<reference evidence="3" key="1">
    <citation type="submission" date="2023-06" db="EMBL/GenBank/DDBJ databases">
        <title>Identification and characterization of horizontal gene transfer across gut microbiota members of farm animals based on homology search.</title>
        <authorList>
            <person name="Zeman M."/>
            <person name="Kubasova T."/>
            <person name="Jahodarova E."/>
            <person name="Nykrynova M."/>
            <person name="Rychlik I."/>
        </authorList>
    </citation>
    <scope>NUCLEOTIDE SEQUENCE [LARGE SCALE GENOMIC DNA]</scope>
    <source>
        <strain evidence="3">ET341</strain>
    </source>
</reference>
<evidence type="ECO:0000313" key="2">
    <source>
        <dbReference type="EMBL" id="MDM8196110.1"/>
    </source>
</evidence>
<dbReference type="InterPro" id="IPR005754">
    <property type="entry name" value="Sortase"/>
</dbReference>
<organism evidence="2 3">
    <name type="scientific">Massilimicrobiota timonensis</name>
    <dbReference type="NCBI Taxonomy" id="1776392"/>
    <lineage>
        <taxon>Bacteria</taxon>
        <taxon>Bacillati</taxon>
        <taxon>Bacillota</taxon>
        <taxon>Erysipelotrichia</taxon>
        <taxon>Erysipelotrichales</taxon>
        <taxon>Erysipelotrichaceae</taxon>
        <taxon>Massilimicrobiota</taxon>
    </lineage>
</organism>
<accession>A0ABT7UKP9</accession>
<evidence type="ECO:0000256" key="1">
    <source>
        <dbReference type="ARBA" id="ARBA00022801"/>
    </source>
</evidence>
<dbReference type="EMBL" id="JAUDCK010000023">
    <property type="protein sequence ID" value="MDM8196110.1"/>
    <property type="molecule type" value="Genomic_DNA"/>
</dbReference>
<sequence length="242" mass="28357">MNKIIRRILLFICICVFLFSAFQLGKIFYNYYTIEKESAELVTQYVEEPEEEKEDPLKRVVNFEELQNINSDVIGWLYIPDTKIDEPILKGENNDTYLYTDLYMKSNTAGNVFIDEINSRDFSDDNTIIYGHNMKNGSRFHDLRYFVEKDYFNEHQDIYIYLPDGSVYVYQAVASTVIAATSDLYQKGIDYDSYMNQVKSEASVYQNVSDEQVNMIMLSTCYSGTDNRYVVYGQLREKVKSE</sequence>
<dbReference type="Pfam" id="PF04203">
    <property type="entry name" value="Sortase"/>
    <property type="match status" value="1"/>
</dbReference>
<dbReference type="InterPro" id="IPR023365">
    <property type="entry name" value="Sortase_dom-sf"/>
</dbReference>
<dbReference type="GO" id="GO:0016787">
    <property type="term" value="F:hydrolase activity"/>
    <property type="evidence" value="ECO:0007669"/>
    <property type="project" value="UniProtKB-KW"/>
</dbReference>
<dbReference type="RefSeq" id="WP_289527799.1">
    <property type="nucleotide sequence ID" value="NZ_JAUDCK010000023.1"/>
</dbReference>
<evidence type="ECO:0000313" key="3">
    <source>
        <dbReference type="Proteomes" id="UP001529275"/>
    </source>
</evidence>
<dbReference type="SUPFAM" id="SSF63817">
    <property type="entry name" value="Sortase"/>
    <property type="match status" value="1"/>
</dbReference>
<dbReference type="Proteomes" id="UP001529275">
    <property type="component" value="Unassembled WGS sequence"/>
</dbReference>
<comment type="caution">
    <text evidence="2">The sequence shown here is derived from an EMBL/GenBank/DDBJ whole genome shotgun (WGS) entry which is preliminary data.</text>
</comment>
<dbReference type="Gene3D" id="2.40.260.10">
    <property type="entry name" value="Sortase"/>
    <property type="match status" value="1"/>
</dbReference>
<dbReference type="EC" id="3.4.22.71" evidence="2"/>